<accession>A0A9N9BNS7</accession>
<evidence type="ECO:0000313" key="2">
    <source>
        <dbReference type="Proteomes" id="UP000789342"/>
    </source>
</evidence>
<evidence type="ECO:0000313" key="1">
    <source>
        <dbReference type="EMBL" id="CAG8570924.1"/>
    </source>
</evidence>
<protein>
    <submittedName>
        <fullName evidence="1">419_t:CDS:1</fullName>
    </submittedName>
</protein>
<sequence length="234" mass="27140">MSSTCTGSTSNPVFSLTNQLFQDVGVASSSWSMQTTKQKDTTNSFRSTSDFERAWQKETVEFDEWNKFIQSSEVGNDRYATEFMHSEHAIDDDEEFRQEWKKSLTQEFLESAIHHSAQFSHGYSEFTATSISTQITKHNDLLQAQFYFFDHLLSNVLSYPVSITCRPSSKSEWNWTRLFSPSRWSEKEDKDDEIPEDRYLKNVALGRLHLLFGHLSVNSGNKAKAEWEREFHGS</sequence>
<dbReference type="AlphaFoldDB" id="A0A9N9BNS7"/>
<dbReference type="OrthoDB" id="2356210at2759"/>
<organism evidence="1 2">
    <name type="scientific">Acaulospora morrowiae</name>
    <dbReference type="NCBI Taxonomy" id="94023"/>
    <lineage>
        <taxon>Eukaryota</taxon>
        <taxon>Fungi</taxon>
        <taxon>Fungi incertae sedis</taxon>
        <taxon>Mucoromycota</taxon>
        <taxon>Glomeromycotina</taxon>
        <taxon>Glomeromycetes</taxon>
        <taxon>Diversisporales</taxon>
        <taxon>Acaulosporaceae</taxon>
        <taxon>Acaulospora</taxon>
    </lineage>
</organism>
<comment type="caution">
    <text evidence="1">The sequence shown here is derived from an EMBL/GenBank/DDBJ whole genome shotgun (WGS) entry which is preliminary data.</text>
</comment>
<keyword evidence="2" id="KW-1185">Reference proteome</keyword>
<dbReference type="Proteomes" id="UP000789342">
    <property type="component" value="Unassembled WGS sequence"/>
</dbReference>
<reference evidence="1" key="1">
    <citation type="submission" date="2021-06" db="EMBL/GenBank/DDBJ databases">
        <authorList>
            <person name="Kallberg Y."/>
            <person name="Tangrot J."/>
            <person name="Rosling A."/>
        </authorList>
    </citation>
    <scope>NUCLEOTIDE SEQUENCE</scope>
    <source>
        <strain evidence="1">CL551</strain>
    </source>
</reference>
<proteinExistence type="predicted"/>
<dbReference type="EMBL" id="CAJVPV010004318">
    <property type="protein sequence ID" value="CAG8570924.1"/>
    <property type="molecule type" value="Genomic_DNA"/>
</dbReference>
<gene>
    <name evidence="1" type="ORF">AMORRO_LOCUS6463</name>
</gene>
<name>A0A9N9BNS7_9GLOM</name>